<feature type="transmembrane region" description="Helical" evidence="2">
    <location>
        <begin position="281"/>
        <end position="306"/>
    </location>
</feature>
<evidence type="ECO:0000313" key="4">
    <source>
        <dbReference type="Proteomes" id="UP000054097"/>
    </source>
</evidence>
<evidence type="ECO:0000256" key="2">
    <source>
        <dbReference type="SAM" id="Phobius"/>
    </source>
</evidence>
<feature type="transmembrane region" description="Helical" evidence="2">
    <location>
        <begin position="207"/>
        <end position="230"/>
    </location>
</feature>
<accession>A0A0C3BAE3</accession>
<feature type="compositionally biased region" description="Basic and acidic residues" evidence="1">
    <location>
        <begin position="159"/>
        <end position="184"/>
    </location>
</feature>
<keyword evidence="2" id="KW-0812">Transmembrane</keyword>
<dbReference type="STRING" id="933852.A0A0C3BAE3"/>
<dbReference type="AlphaFoldDB" id="A0A0C3BAE3"/>
<reference evidence="3 4" key="1">
    <citation type="submission" date="2014-04" db="EMBL/GenBank/DDBJ databases">
        <authorList>
            <consortium name="DOE Joint Genome Institute"/>
            <person name="Kuo A."/>
            <person name="Zuccaro A."/>
            <person name="Kohler A."/>
            <person name="Nagy L.G."/>
            <person name="Floudas D."/>
            <person name="Copeland A."/>
            <person name="Barry K.W."/>
            <person name="Cichocki N."/>
            <person name="Veneault-Fourrey C."/>
            <person name="LaButti K."/>
            <person name="Lindquist E.A."/>
            <person name="Lipzen A."/>
            <person name="Lundell T."/>
            <person name="Morin E."/>
            <person name="Murat C."/>
            <person name="Sun H."/>
            <person name="Tunlid A."/>
            <person name="Henrissat B."/>
            <person name="Grigoriev I.V."/>
            <person name="Hibbett D.S."/>
            <person name="Martin F."/>
            <person name="Nordberg H.P."/>
            <person name="Cantor M.N."/>
            <person name="Hua S.X."/>
        </authorList>
    </citation>
    <scope>NUCLEOTIDE SEQUENCE [LARGE SCALE GENOMIC DNA]</scope>
    <source>
        <strain evidence="3 4">MAFF 305830</strain>
    </source>
</reference>
<feature type="region of interest" description="Disordered" evidence="1">
    <location>
        <begin position="159"/>
        <end position="190"/>
    </location>
</feature>
<dbReference type="HOGENOM" id="CLU_027441_1_0_1"/>
<feature type="transmembrane region" description="Helical" evidence="2">
    <location>
        <begin position="326"/>
        <end position="343"/>
    </location>
</feature>
<proteinExistence type="predicted"/>
<feature type="transmembrane region" description="Helical" evidence="2">
    <location>
        <begin position="250"/>
        <end position="269"/>
    </location>
</feature>
<evidence type="ECO:0000313" key="3">
    <source>
        <dbReference type="EMBL" id="KIM28426.1"/>
    </source>
</evidence>
<evidence type="ECO:0000256" key="1">
    <source>
        <dbReference type="SAM" id="MobiDB-lite"/>
    </source>
</evidence>
<keyword evidence="2" id="KW-1133">Transmembrane helix</keyword>
<gene>
    <name evidence="3" type="ORF">M408DRAFT_329487</name>
</gene>
<dbReference type="Proteomes" id="UP000054097">
    <property type="component" value="Unassembled WGS sequence"/>
</dbReference>
<protein>
    <recommendedName>
        <fullName evidence="5">Integral membrane protein</fullName>
    </recommendedName>
</protein>
<evidence type="ECO:0008006" key="5">
    <source>
        <dbReference type="Google" id="ProtNLM"/>
    </source>
</evidence>
<feature type="transmembrane region" description="Helical" evidence="2">
    <location>
        <begin position="128"/>
        <end position="146"/>
    </location>
</feature>
<dbReference type="EMBL" id="KN824293">
    <property type="protein sequence ID" value="KIM28426.1"/>
    <property type="molecule type" value="Genomic_DNA"/>
</dbReference>
<keyword evidence="2" id="KW-0472">Membrane</keyword>
<reference evidence="4" key="2">
    <citation type="submission" date="2015-01" db="EMBL/GenBank/DDBJ databases">
        <title>Evolutionary Origins and Diversification of the Mycorrhizal Mutualists.</title>
        <authorList>
            <consortium name="DOE Joint Genome Institute"/>
            <consortium name="Mycorrhizal Genomics Consortium"/>
            <person name="Kohler A."/>
            <person name="Kuo A."/>
            <person name="Nagy L.G."/>
            <person name="Floudas D."/>
            <person name="Copeland A."/>
            <person name="Barry K.W."/>
            <person name="Cichocki N."/>
            <person name="Veneault-Fourrey C."/>
            <person name="LaButti K."/>
            <person name="Lindquist E.A."/>
            <person name="Lipzen A."/>
            <person name="Lundell T."/>
            <person name="Morin E."/>
            <person name="Murat C."/>
            <person name="Riley R."/>
            <person name="Ohm R."/>
            <person name="Sun H."/>
            <person name="Tunlid A."/>
            <person name="Henrissat B."/>
            <person name="Grigoriev I.V."/>
            <person name="Hibbett D.S."/>
            <person name="Martin F."/>
        </authorList>
    </citation>
    <scope>NUCLEOTIDE SEQUENCE [LARGE SCALE GENOMIC DNA]</scope>
    <source>
        <strain evidence="4">MAFF 305830</strain>
    </source>
</reference>
<dbReference type="OrthoDB" id="2603at2759"/>
<name>A0A0C3BAE3_SERVB</name>
<organism evidence="3 4">
    <name type="scientific">Serendipita vermifera MAFF 305830</name>
    <dbReference type="NCBI Taxonomy" id="933852"/>
    <lineage>
        <taxon>Eukaryota</taxon>
        <taxon>Fungi</taxon>
        <taxon>Dikarya</taxon>
        <taxon>Basidiomycota</taxon>
        <taxon>Agaricomycotina</taxon>
        <taxon>Agaricomycetes</taxon>
        <taxon>Sebacinales</taxon>
        <taxon>Serendipitaceae</taxon>
        <taxon>Serendipita</taxon>
    </lineage>
</organism>
<feature type="transmembrane region" description="Helical" evidence="2">
    <location>
        <begin position="87"/>
        <end position="108"/>
    </location>
</feature>
<keyword evidence="4" id="KW-1185">Reference proteome</keyword>
<sequence length="363" mass="41156">MGDYTPFHLKLKESTHAHSPSSALGILAATHAIIVHPEGSVADLQWRSRAHRKRRYRTLDPSGTTDRRPENIWTKLGRFGKLEWRELSWWIAVFFTFGSIVWVINGFLVFLPEVNPEKYSLDDIGAGWTAWLGATIFEFGAVIALVEAMNRDDHVDFGGDVPLEHSPNDEERNLNGADSKEKQPSTRRRPTKKLTLLPLNSQLWHEIGFIASFVQFWAATIFWISGWTGIPEILMPIKEQSTRLEDGVYWTPQVIGGSGFVIASVLYMIENQQKWWKLAPFSLGWHVGFWNLIGAVGFTLCGIFGYSRFVPADGSSNWATYQSTCSTFWGGWAFLIGSLVQWWEAVQPANPHQKEASDDRIVE</sequence>